<name>A0A0G0YAE6_UNCKA</name>
<feature type="non-terminal residue" evidence="2">
    <location>
        <position position="1"/>
    </location>
</feature>
<feature type="compositionally biased region" description="Basic and acidic residues" evidence="1">
    <location>
        <begin position="30"/>
        <end position="45"/>
    </location>
</feature>
<evidence type="ECO:0000313" key="2">
    <source>
        <dbReference type="EMBL" id="KKS06566.1"/>
    </source>
</evidence>
<dbReference type="AlphaFoldDB" id="A0A0G0YAE6"/>
<organism evidence="2 3">
    <name type="scientific">candidate division WWE3 bacterium GW2011_GWE1_41_27</name>
    <dbReference type="NCBI Taxonomy" id="1619131"/>
    <lineage>
        <taxon>Bacteria</taxon>
        <taxon>Katanobacteria</taxon>
    </lineage>
</organism>
<evidence type="ECO:0000313" key="3">
    <source>
        <dbReference type="Proteomes" id="UP000034544"/>
    </source>
</evidence>
<dbReference type="EMBL" id="LCBF01000028">
    <property type="protein sequence ID" value="KKS06566.1"/>
    <property type="molecule type" value="Genomic_DNA"/>
</dbReference>
<gene>
    <name evidence="2" type="ORF">UU59_C0028G0014</name>
</gene>
<sequence>LSIRDGEIASVQYKMPWKLFENVSKSREIDKWLGDRDSNPNRRDQNPQSYR</sequence>
<reference evidence="2 3" key="1">
    <citation type="journal article" date="2015" name="Nature">
        <title>rRNA introns, odd ribosomes, and small enigmatic genomes across a large radiation of phyla.</title>
        <authorList>
            <person name="Brown C.T."/>
            <person name="Hug L.A."/>
            <person name="Thomas B.C."/>
            <person name="Sharon I."/>
            <person name="Castelle C.J."/>
            <person name="Singh A."/>
            <person name="Wilkins M.J."/>
            <person name="Williams K.H."/>
            <person name="Banfield J.F."/>
        </authorList>
    </citation>
    <scope>NUCLEOTIDE SEQUENCE [LARGE SCALE GENOMIC DNA]</scope>
</reference>
<dbReference type="Proteomes" id="UP000034544">
    <property type="component" value="Unassembled WGS sequence"/>
</dbReference>
<evidence type="ECO:0000256" key="1">
    <source>
        <dbReference type="SAM" id="MobiDB-lite"/>
    </source>
</evidence>
<proteinExistence type="predicted"/>
<comment type="caution">
    <text evidence="2">The sequence shown here is derived from an EMBL/GenBank/DDBJ whole genome shotgun (WGS) entry which is preliminary data.</text>
</comment>
<protein>
    <submittedName>
        <fullName evidence="2">Uncharacterized protein</fullName>
    </submittedName>
</protein>
<feature type="region of interest" description="Disordered" evidence="1">
    <location>
        <begin position="30"/>
        <end position="51"/>
    </location>
</feature>
<accession>A0A0G0YAE6</accession>